<keyword evidence="3" id="KW-0560">Oxidoreductase</keyword>
<dbReference type="InterPro" id="IPR020471">
    <property type="entry name" value="AKR"/>
</dbReference>
<evidence type="ECO:0000256" key="3">
    <source>
        <dbReference type="ARBA" id="ARBA00023002"/>
    </source>
</evidence>
<proteinExistence type="inferred from homology"/>
<dbReference type="PANTHER" id="PTHR43827">
    <property type="entry name" value="2,5-DIKETO-D-GLUCONIC ACID REDUCTASE"/>
    <property type="match status" value="1"/>
</dbReference>
<feature type="non-terminal residue" evidence="8">
    <location>
        <position position="1"/>
    </location>
</feature>
<keyword evidence="2" id="KW-0521">NADP</keyword>
<keyword evidence="9" id="KW-1185">Reference proteome</keyword>
<comment type="caution">
    <text evidence="8">The sequence shown here is derived from an EMBL/GenBank/DDBJ whole genome shotgun (WGS) entry which is preliminary data.</text>
</comment>
<organism evidence="8 9">
    <name type="scientific">Pristionchus entomophagus</name>
    <dbReference type="NCBI Taxonomy" id="358040"/>
    <lineage>
        <taxon>Eukaryota</taxon>
        <taxon>Metazoa</taxon>
        <taxon>Ecdysozoa</taxon>
        <taxon>Nematoda</taxon>
        <taxon>Chromadorea</taxon>
        <taxon>Rhabditida</taxon>
        <taxon>Rhabditina</taxon>
        <taxon>Diplogasteromorpha</taxon>
        <taxon>Diplogasteroidea</taxon>
        <taxon>Neodiplogasteridae</taxon>
        <taxon>Pristionchus</taxon>
    </lineage>
</organism>
<evidence type="ECO:0000259" key="7">
    <source>
        <dbReference type="Pfam" id="PF00248"/>
    </source>
</evidence>
<dbReference type="InterPro" id="IPR036812">
    <property type="entry name" value="NAD(P)_OxRdtase_dom_sf"/>
</dbReference>
<dbReference type="Proteomes" id="UP001432027">
    <property type="component" value="Unassembled WGS sequence"/>
</dbReference>
<dbReference type="CDD" id="cd19071">
    <property type="entry name" value="AKR_AKR1-5-like"/>
    <property type="match status" value="1"/>
</dbReference>
<evidence type="ECO:0000256" key="4">
    <source>
        <dbReference type="PIRSR" id="PIRSR000097-1"/>
    </source>
</evidence>
<dbReference type="GO" id="GO:0016616">
    <property type="term" value="F:oxidoreductase activity, acting on the CH-OH group of donors, NAD or NADP as acceptor"/>
    <property type="evidence" value="ECO:0007669"/>
    <property type="project" value="UniProtKB-ARBA"/>
</dbReference>
<dbReference type="FunFam" id="3.20.20.100:FF:000002">
    <property type="entry name" value="2,5-diketo-D-gluconic acid reductase A"/>
    <property type="match status" value="1"/>
</dbReference>
<feature type="active site" description="Proton donor" evidence="4">
    <location>
        <position position="60"/>
    </location>
</feature>
<dbReference type="InterPro" id="IPR023210">
    <property type="entry name" value="NADP_OxRdtase_dom"/>
</dbReference>
<evidence type="ECO:0000256" key="6">
    <source>
        <dbReference type="PIRSR" id="PIRSR000097-3"/>
    </source>
</evidence>
<evidence type="ECO:0000256" key="2">
    <source>
        <dbReference type="ARBA" id="ARBA00022857"/>
    </source>
</evidence>
<dbReference type="AlphaFoldDB" id="A0AAV5SBC4"/>
<name>A0AAV5SBC4_9BILA</name>
<dbReference type="SUPFAM" id="SSF51430">
    <property type="entry name" value="NAD(P)-linked oxidoreductase"/>
    <property type="match status" value="1"/>
</dbReference>
<dbReference type="PIRSF" id="PIRSF000097">
    <property type="entry name" value="AKR"/>
    <property type="match status" value="1"/>
</dbReference>
<gene>
    <name evidence="8" type="ORF">PENTCL1PPCAC_744</name>
</gene>
<dbReference type="PROSITE" id="PS00798">
    <property type="entry name" value="ALDOKETO_REDUCTASE_1"/>
    <property type="match status" value="1"/>
</dbReference>
<comment type="similarity">
    <text evidence="1">Belongs to the aldo/keto reductase family.</text>
</comment>
<evidence type="ECO:0000313" key="8">
    <source>
        <dbReference type="EMBL" id="GMS78569.1"/>
    </source>
</evidence>
<evidence type="ECO:0000256" key="5">
    <source>
        <dbReference type="PIRSR" id="PIRSR000097-2"/>
    </source>
</evidence>
<dbReference type="PRINTS" id="PR00069">
    <property type="entry name" value="ALDKETRDTASE"/>
</dbReference>
<feature type="domain" description="NADP-dependent oxidoreductase" evidence="7">
    <location>
        <begin position="34"/>
        <end position="288"/>
    </location>
</feature>
<dbReference type="EMBL" id="BTSX01000001">
    <property type="protein sequence ID" value="GMS78569.1"/>
    <property type="molecule type" value="Genomic_DNA"/>
</dbReference>
<dbReference type="Pfam" id="PF00248">
    <property type="entry name" value="Aldo_ket_red"/>
    <property type="match status" value="1"/>
</dbReference>
<dbReference type="PROSITE" id="PS00062">
    <property type="entry name" value="ALDOKETO_REDUCTASE_2"/>
    <property type="match status" value="1"/>
</dbReference>
<dbReference type="InterPro" id="IPR018170">
    <property type="entry name" value="Aldo/ket_reductase_CS"/>
</dbReference>
<accession>A0AAV5SBC4</accession>
<dbReference type="Gene3D" id="3.20.20.100">
    <property type="entry name" value="NADP-dependent oxidoreductase domain"/>
    <property type="match status" value="1"/>
</dbReference>
<reference evidence="8" key="1">
    <citation type="submission" date="2023-10" db="EMBL/GenBank/DDBJ databases">
        <title>Genome assembly of Pristionchus species.</title>
        <authorList>
            <person name="Yoshida K."/>
            <person name="Sommer R.J."/>
        </authorList>
    </citation>
    <scope>NUCLEOTIDE SEQUENCE</scope>
    <source>
        <strain evidence="8">RS0144</strain>
    </source>
</reference>
<evidence type="ECO:0000313" key="9">
    <source>
        <dbReference type="Proteomes" id="UP001432027"/>
    </source>
</evidence>
<dbReference type="PANTHER" id="PTHR43827:SF3">
    <property type="entry name" value="NADP-DEPENDENT OXIDOREDUCTASE DOMAIN-CONTAINING PROTEIN"/>
    <property type="match status" value="1"/>
</dbReference>
<sequence>LAMPIRFDAIPGGSFAFSDGNDIPKIGLGVSRIIDQEKMTNAVRAALSAGYRLFDTARIYKNEDMLGLALKTALAELGLKREDIFITTKVLPVNEVPADFMELCIKESLEKLQTDYLDLVLVHYPRDVHNGNDDDERNGPIRKILWQKLEEIRSRGTIRSIGVSNFQIYHLDEMLDYAKVPPVLNQCEYHPYNIEKQLTRYCKKKGIVFQAFSSLLWCHSSSDSSDIFTEPAVKAAAEKHRVSVQTILYSFALSTGIGIIPKSETPARISSNLHDTIKAVLTPDEQTALLALNRSRLYCPGGKPSECI</sequence>
<evidence type="ECO:0000256" key="1">
    <source>
        <dbReference type="ARBA" id="ARBA00007905"/>
    </source>
</evidence>
<protein>
    <recommendedName>
        <fullName evidence="7">NADP-dependent oxidoreductase domain-containing protein</fullName>
    </recommendedName>
</protein>
<feature type="site" description="Lowers pKa of active site Tyr" evidence="6">
    <location>
        <position position="89"/>
    </location>
</feature>
<feature type="binding site" evidence="5">
    <location>
        <position position="123"/>
    </location>
    <ligand>
        <name>substrate</name>
    </ligand>
</feature>